<dbReference type="GO" id="GO:0042619">
    <property type="term" value="P:poly-hydroxybutyrate biosynthetic process"/>
    <property type="evidence" value="ECO:0007669"/>
    <property type="project" value="InterPro"/>
</dbReference>
<gene>
    <name evidence="7" type="primary">phaC</name>
    <name evidence="7" type="ORF">GQE99_14070</name>
</gene>
<dbReference type="InterPro" id="IPR051321">
    <property type="entry name" value="PHA/PHB_synthase"/>
</dbReference>
<dbReference type="GO" id="GO:0005737">
    <property type="term" value="C:cytoplasm"/>
    <property type="evidence" value="ECO:0007669"/>
    <property type="project" value="UniProtKB-SubCell"/>
</dbReference>
<dbReference type="SUPFAM" id="SSF53474">
    <property type="entry name" value="alpha/beta-Hydrolases"/>
    <property type="match status" value="1"/>
</dbReference>
<dbReference type="EMBL" id="WTUX01000017">
    <property type="protein sequence ID" value="MZR14145.1"/>
    <property type="molecule type" value="Genomic_DNA"/>
</dbReference>
<evidence type="ECO:0000313" key="8">
    <source>
        <dbReference type="Proteomes" id="UP000467322"/>
    </source>
</evidence>
<dbReference type="Proteomes" id="UP000467322">
    <property type="component" value="Unassembled WGS sequence"/>
</dbReference>
<proteinExistence type="predicted"/>
<keyword evidence="8" id="KW-1185">Reference proteome</keyword>
<evidence type="ECO:0000256" key="5">
    <source>
        <dbReference type="SAM" id="Coils"/>
    </source>
</evidence>
<dbReference type="Gene3D" id="3.40.50.1820">
    <property type="entry name" value="alpha/beta hydrolase"/>
    <property type="match status" value="1"/>
</dbReference>
<accession>A0A845M284</accession>
<dbReference type="PANTHER" id="PTHR36837:SF5">
    <property type="entry name" value="POLY-3-HYDROXYBUTYRATE SYNTHASE"/>
    <property type="match status" value="1"/>
</dbReference>
<comment type="subcellular location">
    <subcellularLocation>
        <location evidence="1">Cytoplasm</location>
    </subcellularLocation>
</comment>
<evidence type="ECO:0000256" key="2">
    <source>
        <dbReference type="ARBA" id="ARBA00022490"/>
    </source>
</evidence>
<dbReference type="GO" id="GO:0016746">
    <property type="term" value="F:acyltransferase activity"/>
    <property type="evidence" value="ECO:0007669"/>
    <property type="project" value="UniProtKB-KW"/>
</dbReference>
<feature type="coiled-coil region" evidence="5">
    <location>
        <begin position="8"/>
        <end position="35"/>
    </location>
</feature>
<dbReference type="InterPro" id="IPR010941">
    <property type="entry name" value="PhaC_N"/>
</dbReference>
<evidence type="ECO:0000313" key="7">
    <source>
        <dbReference type="EMBL" id="MZR14145.1"/>
    </source>
</evidence>
<dbReference type="PANTHER" id="PTHR36837">
    <property type="entry name" value="POLY(3-HYDROXYALKANOATE) POLYMERASE SUBUNIT PHAC"/>
    <property type="match status" value="1"/>
</dbReference>
<dbReference type="InterPro" id="IPR029058">
    <property type="entry name" value="AB_hydrolase_fold"/>
</dbReference>
<dbReference type="RefSeq" id="WP_161352263.1">
    <property type="nucleotide sequence ID" value="NZ_WTUX01000017.1"/>
</dbReference>
<dbReference type="NCBIfam" id="TIGR01838">
    <property type="entry name" value="PHA_synth_I"/>
    <property type="match status" value="1"/>
</dbReference>
<comment type="caution">
    <text evidence="7">The sequence shown here is derived from an EMBL/GenBank/DDBJ whole genome shotgun (WGS) entry which is preliminary data.</text>
</comment>
<sequence>MATDEVNTRESTEKLQKNMERIEELSERFAAALAKKQAIRPSLQGPGQDFYVKTMGAYWSEMMQNPGKVLENQVEYWGKTLKHAVEAQQALFTEHAPPEDMTGPDPRFRNPLWESHPYFNYLKQQYLITSEAMQEAVESLENLDDRDRRRVTYFTQQIIDLMSPTNFLATNPDALEHAIQTEGQSLVDGLENMIRDLEANDGELVVTLSDPDAFKVGENLGTAEGNVVFRNHMFELIQYKAQTDKVYERPLVIFPPWINKFYILDLKPEDSLIRWIVEQGFTLYVVSWINPDASYADTGLEDYVEDGYLTAINEVRAMTGQDKVNVVGYCIAGTTLALTLSLLKKRGEDPIHSATFFTALTDFSDQGEVGVFLDDDFVDGIEAEVGDKGVLPSIFMSRTFSFLRSRDLIYGPAIKSYMMGKAPPAFDLLYWNGDSTNLPGRMAMEYLRGLCQQDKFAGEGKGFPLLGTRLRIEDVDVPICAIACETDHIAAWRSSYRGMRKMGSQDKTFILSESGHIAGIVNPPAKKKYGHYTNEDWPEAPEDWQAGATRHDGTWWGRWGKWLAKRSGKKIEAREVGDSDHPPMEKAPGTYVIGCPKV</sequence>
<name>A0A845M284_9RHOB</name>
<feature type="domain" description="Poly-beta-hydroxybutyrate polymerase N-terminal" evidence="6">
    <location>
        <begin position="105"/>
        <end position="276"/>
    </location>
</feature>
<evidence type="ECO:0000256" key="4">
    <source>
        <dbReference type="ARBA" id="ARBA00023315"/>
    </source>
</evidence>
<protein>
    <submittedName>
        <fullName evidence="7">Class I poly(R)-hydroxyalkanoic acid synthase</fullName>
    </submittedName>
</protein>
<dbReference type="AlphaFoldDB" id="A0A845M284"/>
<dbReference type="Pfam" id="PF07167">
    <property type="entry name" value="PhaC_N"/>
    <property type="match status" value="1"/>
</dbReference>
<organism evidence="7 8">
    <name type="scientific">Maritimibacter harenae</name>
    <dbReference type="NCBI Taxonomy" id="2606218"/>
    <lineage>
        <taxon>Bacteria</taxon>
        <taxon>Pseudomonadati</taxon>
        <taxon>Pseudomonadota</taxon>
        <taxon>Alphaproteobacteria</taxon>
        <taxon>Rhodobacterales</taxon>
        <taxon>Roseobacteraceae</taxon>
        <taxon>Maritimibacter</taxon>
    </lineage>
</organism>
<evidence type="ECO:0000256" key="1">
    <source>
        <dbReference type="ARBA" id="ARBA00004496"/>
    </source>
</evidence>
<keyword evidence="5" id="KW-0175">Coiled coil</keyword>
<reference evidence="7 8" key="1">
    <citation type="submission" date="2019-12" db="EMBL/GenBank/DDBJ databases">
        <title>Maritimibacter sp. nov. sp. isolated from sea sand.</title>
        <authorList>
            <person name="Kim J."/>
            <person name="Jeong S.E."/>
            <person name="Jung H.S."/>
            <person name="Jeon C.O."/>
        </authorList>
    </citation>
    <scope>NUCLEOTIDE SEQUENCE [LARGE SCALE GENOMIC DNA]</scope>
    <source>
        <strain evidence="7 8">DP07</strain>
    </source>
</reference>
<keyword evidence="4" id="KW-0012">Acyltransferase</keyword>
<dbReference type="InterPro" id="IPR010963">
    <property type="entry name" value="PHA_synth_I"/>
</dbReference>
<evidence type="ECO:0000256" key="3">
    <source>
        <dbReference type="ARBA" id="ARBA00022679"/>
    </source>
</evidence>
<keyword evidence="2" id="KW-0963">Cytoplasm</keyword>
<evidence type="ECO:0000259" key="6">
    <source>
        <dbReference type="Pfam" id="PF07167"/>
    </source>
</evidence>
<keyword evidence="3" id="KW-0808">Transferase</keyword>